<dbReference type="InterPro" id="IPR027417">
    <property type="entry name" value="P-loop_NTPase"/>
</dbReference>
<dbReference type="InterPro" id="IPR016032">
    <property type="entry name" value="Sig_transdc_resp-reg_C-effctor"/>
</dbReference>
<name>N6VZQ7_9GAMM</name>
<dbReference type="eggNOG" id="COG2909">
    <property type="taxonomic scope" value="Bacteria"/>
</dbReference>
<dbReference type="SMART" id="SM00421">
    <property type="entry name" value="HTH_LUXR"/>
    <property type="match status" value="1"/>
</dbReference>
<evidence type="ECO:0000256" key="2">
    <source>
        <dbReference type="ARBA" id="ARBA00023125"/>
    </source>
</evidence>
<dbReference type="Proteomes" id="UP000013165">
    <property type="component" value="Unassembled WGS sequence"/>
</dbReference>
<dbReference type="Pfam" id="PF00196">
    <property type="entry name" value="GerE"/>
    <property type="match status" value="1"/>
</dbReference>
<dbReference type="Gene3D" id="1.10.10.10">
    <property type="entry name" value="Winged helix-like DNA-binding domain superfamily/Winged helix DNA-binding domain"/>
    <property type="match status" value="1"/>
</dbReference>
<gene>
    <name evidence="5" type="ORF">J057_18375</name>
</gene>
<dbReference type="SUPFAM" id="SSF46894">
    <property type="entry name" value="C-terminal effector domain of the bipartite response regulators"/>
    <property type="match status" value="1"/>
</dbReference>
<dbReference type="Pfam" id="PF17874">
    <property type="entry name" value="TPR_MalT"/>
    <property type="match status" value="1"/>
</dbReference>
<dbReference type="PANTHER" id="PTHR44688:SF16">
    <property type="entry name" value="DNA-BINDING TRANSCRIPTIONAL ACTIVATOR DEVR_DOSR"/>
    <property type="match status" value="1"/>
</dbReference>
<organism evidence="5 6">
    <name type="scientific">Marinobacter nanhaiticus D15-8W</name>
    <dbReference type="NCBI Taxonomy" id="626887"/>
    <lineage>
        <taxon>Bacteria</taxon>
        <taxon>Pseudomonadati</taxon>
        <taxon>Pseudomonadota</taxon>
        <taxon>Gammaproteobacteria</taxon>
        <taxon>Pseudomonadales</taxon>
        <taxon>Marinobacteraceae</taxon>
        <taxon>Marinobacter</taxon>
    </lineage>
</organism>
<dbReference type="PROSITE" id="PS50043">
    <property type="entry name" value="HTH_LUXR_2"/>
    <property type="match status" value="1"/>
</dbReference>
<feature type="domain" description="HTH luxR-type" evidence="4">
    <location>
        <begin position="838"/>
        <end position="903"/>
    </location>
</feature>
<sequence length="905" mass="100189">MGQILKSIHDVHAANDDYAGQARGAQPGDLVWDLLTHRIRIPPAAGDMLERPALLHHIDSAIRPGHVLLLEAPVGYGKTQAVRTVASERQGVAWLSLEPRDNEPSRLLTLLAIALKQDQQMGRSPIQRDVYPDLISLMLQGYENERAAGADGLPGCLILDNVHWLSQSVTREMVAQLITELPDSLALVIIASEQVSFSTHAPALNGRLQRLGVDELTLTLAETSTLFADEMARGRISTTSIEHLHHLSEGWLTPLQLYRLELNTVDAMARSISESPGVARFFRDGLLARFTAEAQATLFQMAEPDLISDALFHAIHETRDNGDFSPSSAYQKGLPLWPVAGKGRWYRFNPLFRDWLLAKGLNGRFERAVRASHWFESRGDRSEALTYALRAQDADRALEIAASGSEALLAGQDTGALLSWRQHLPGHLVEKSPRLRLVYGWVHAIGGQFAQAEKLISGLPEDEVESLGGRLSALKAFILRGRGAITPALDEADWALKDAELSDHARLMALLVRSSALCATQCYAEARSANRNAARLARESGDAGCEILAVYDHARIELGKGYLKRAETLIRRGLDVALNVPYQPPRVGESRLQLSLALVLWHQGRFDEAETCLVRSARQAEQCRDLGLLLNMALRVLIAKSRGELEQAFSWIGQAERTMQLWQVDDVVYRPILEALKVSCWLHGDQLDHVSDALQKLPMDDQDDRVPELFPMLPGLLEAMRIRLHIANGDQEAAQDKLDAYLEPGGDSGLVPLGHLIYSKILQSLIHDKAGKPDRALVVLREAVQEAAREEYISPFVEMERSLRALLPKVLASAGDSDFYDKLRAYFRVEKSDRPAGGEALAEPISDRERGVLELIAIGLSNQDIADRLHISLHTVKTHARRINAKLGVRSRTQAIVRARELGVL</sequence>
<protein>
    <submittedName>
        <fullName evidence="5">LuxR family transcriptional regulator</fullName>
    </submittedName>
</protein>
<keyword evidence="1" id="KW-0805">Transcription regulation</keyword>
<proteinExistence type="predicted"/>
<accession>N6VZQ7</accession>
<reference evidence="5 6" key="1">
    <citation type="journal article" date="2013" name="Genome Announc.">
        <title>Genome Sequence of the Polycyclic Aromatic Hydrocarbon-Degrading Bacterium Strain Marinobacter nanhaiticus D15-8WT.</title>
        <authorList>
            <person name="Cui Z."/>
            <person name="Gao W."/>
            <person name="Li Q."/>
            <person name="Xu G."/>
            <person name="Zheng L."/>
        </authorList>
    </citation>
    <scope>NUCLEOTIDE SEQUENCE [LARGE SCALE GENOMIC DNA]</scope>
    <source>
        <strain evidence="5 6">D15-8W</strain>
    </source>
</reference>
<comment type="caution">
    <text evidence="5">The sequence shown here is derived from an EMBL/GenBank/DDBJ whole genome shotgun (WGS) entry which is preliminary data.</text>
</comment>
<dbReference type="PRINTS" id="PR00038">
    <property type="entry name" value="HTHLUXR"/>
</dbReference>
<keyword evidence="2" id="KW-0238">DNA-binding</keyword>
<dbReference type="EMBL" id="APLQ01000014">
    <property type="protein sequence ID" value="ENO13389.1"/>
    <property type="molecule type" value="Genomic_DNA"/>
</dbReference>
<dbReference type="Gene3D" id="1.25.40.10">
    <property type="entry name" value="Tetratricopeptide repeat domain"/>
    <property type="match status" value="1"/>
</dbReference>
<dbReference type="Pfam" id="PF25873">
    <property type="entry name" value="WHD_MalT"/>
    <property type="match status" value="1"/>
</dbReference>
<dbReference type="InterPro" id="IPR059106">
    <property type="entry name" value="WHD_MalT"/>
</dbReference>
<dbReference type="InterPro" id="IPR041617">
    <property type="entry name" value="TPR_MalT"/>
</dbReference>
<dbReference type="PROSITE" id="PS00622">
    <property type="entry name" value="HTH_LUXR_1"/>
    <property type="match status" value="1"/>
</dbReference>
<dbReference type="SUPFAM" id="SSF48452">
    <property type="entry name" value="TPR-like"/>
    <property type="match status" value="1"/>
</dbReference>
<dbReference type="PANTHER" id="PTHR44688">
    <property type="entry name" value="DNA-BINDING TRANSCRIPTIONAL ACTIVATOR DEVR_DOSR"/>
    <property type="match status" value="1"/>
</dbReference>
<evidence type="ECO:0000313" key="6">
    <source>
        <dbReference type="Proteomes" id="UP000013165"/>
    </source>
</evidence>
<dbReference type="SUPFAM" id="SSF52540">
    <property type="entry name" value="P-loop containing nucleoside triphosphate hydrolases"/>
    <property type="match status" value="1"/>
</dbReference>
<dbReference type="CDD" id="cd06170">
    <property type="entry name" value="LuxR_C_like"/>
    <property type="match status" value="1"/>
</dbReference>
<evidence type="ECO:0000259" key="4">
    <source>
        <dbReference type="PROSITE" id="PS50043"/>
    </source>
</evidence>
<evidence type="ECO:0000256" key="3">
    <source>
        <dbReference type="ARBA" id="ARBA00023163"/>
    </source>
</evidence>
<dbReference type="GO" id="GO:0006355">
    <property type="term" value="P:regulation of DNA-templated transcription"/>
    <property type="evidence" value="ECO:0007669"/>
    <property type="project" value="InterPro"/>
</dbReference>
<dbReference type="InterPro" id="IPR011990">
    <property type="entry name" value="TPR-like_helical_dom_sf"/>
</dbReference>
<evidence type="ECO:0000313" key="5">
    <source>
        <dbReference type="EMBL" id="ENO13389.1"/>
    </source>
</evidence>
<dbReference type="AlphaFoldDB" id="N6VZQ7"/>
<dbReference type="STRING" id="626887.J057_18375"/>
<keyword evidence="6" id="KW-1185">Reference proteome</keyword>
<dbReference type="HOGENOM" id="CLU_006325_2_1_6"/>
<dbReference type="InterPro" id="IPR000792">
    <property type="entry name" value="Tscrpt_reg_LuxR_C"/>
</dbReference>
<evidence type="ECO:0000256" key="1">
    <source>
        <dbReference type="ARBA" id="ARBA00023015"/>
    </source>
</evidence>
<dbReference type="GO" id="GO:0003677">
    <property type="term" value="F:DNA binding"/>
    <property type="evidence" value="ECO:0007669"/>
    <property type="project" value="UniProtKB-KW"/>
</dbReference>
<dbReference type="PATRIC" id="fig|626887.3.peg.3675"/>
<dbReference type="InterPro" id="IPR036388">
    <property type="entry name" value="WH-like_DNA-bd_sf"/>
</dbReference>
<keyword evidence="3" id="KW-0804">Transcription</keyword>